<organism evidence="11 12">
    <name type="scientific">Plenodomus tracheiphilus IPT5</name>
    <dbReference type="NCBI Taxonomy" id="1408161"/>
    <lineage>
        <taxon>Eukaryota</taxon>
        <taxon>Fungi</taxon>
        <taxon>Dikarya</taxon>
        <taxon>Ascomycota</taxon>
        <taxon>Pezizomycotina</taxon>
        <taxon>Dothideomycetes</taxon>
        <taxon>Pleosporomycetidae</taxon>
        <taxon>Pleosporales</taxon>
        <taxon>Pleosporineae</taxon>
        <taxon>Leptosphaeriaceae</taxon>
        <taxon>Plenodomus</taxon>
    </lineage>
</organism>
<dbReference type="GO" id="GO:0006508">
    <property type="term" value="P:proteolysis"/>
    <property type="evidence" value="ECO:0007669"/>
    <property type="project" value="UniProtKB-KW"/>
</dbReference>
<gene>
    <name evidence="11" type="ORF">T440DRAFT_531312</name>
</gene>
<dbReference type="PANTHER" id="PTHR13367">
    <property type="entry name" value="UBIQUITIN THIOESTERASE"/>
    <property type="match status" value="1"/>
</dbReference>
<feature type="coiled-coil region" evidence="7">
    <location>
        <begin position="572"/>
        <end position="603"/>
    </location>
</feature>
<dbReference type="PANTHER" id="PTHR13367:SF34">
    <property type="match status" value="1"/>
</dbReference>
<evidence type="ECO:0000256" key="2">
    <source>
        <dbReference type="ARBA" id="ARBA00012759"/>
    </source>
</evidence>
<proteinExistence type="predicted"/>
<dbReference type="InterPro" id="IPR046541">
    <property type="entry name" value="DUF6606"/>
</dbReference>
<protein>
    <recommendedName>
        <fullName evidence="2">ubiquitinyl hydrolase 1</fullName>
        <ecNumber evidence="2">3.4.19.12</ecNumber>
    </recommendedName>
</protein>
<accession>A0A6A7BL32</accession>
<evidence type="ECO:0000313" key="12">
    <source>
        <dbReference type="Proteomes" id="UP000799423"/>
    </source>
</evidence>
<dbReference type="Pfam" id="PF12340">
    <property type="entry name" value="DUF3638"/>
    <property type="match status" value="1"/>
</dbReference>
<dbReference type="OrthoDB" id="3182339at2759"/>
<keyword evidence="3" id="KW-0645">Protease</keyword>
<feature type="domain" description="DUF6606" evidence="10">
    <location>
        <begin position="11"/>
        <end position="284"/>
    </location>
</feature>
<evidence type="ECO:0000256" key="5">
    <source>
        <dbReference type="ARBA" id="ARBA00022801"/>
    </source>
</evidence>
<name>A0A6A7BL32_9PLEO</name>
<evidence type="ECO:0000256" key="4">
    <source>
        <dbReference type="ARBA" id="ARBA00022786"/>
    </source>
</evidence>
<feature type="domain" description="DUF3645" evidence="9">
    <location>
        <begin position="2382"/>
        <end position="2415"/>
    </location>
</feature>
<keyword evidence="12" id="KW-1185">Reference proteome</keyword>
<keyword evidence="5" id="KW-0378">Hydrolase</keyword>
<comment type="catalytic activity">
    <reaction evidence="1">
        <text>Thiol-dependent hydrolysis of ester, thioester, amide, peptide and isopeptide bonds formed by the C-terminal Gly of ubiquitin (a 76-residue protein attached to proteins as an intracellular targeting signal).</text>
        <dbReference type="EC" id="3.4.19.12"/>
    </reaction>
</comment>
<evidence type="ECO:0000259" key="10">
    <source>
        <dbReference type="Pfam" id="PF20255"/>
    </source>
</evidence>
<dbReference type="InterPro" id="IPR022105">
    <property type="entry name" value="DUF3645"/>
</dbReference>
<feature type="domain" description="DUF3638" evidence="8">
    <location>
        <begin position="2038"/>
        <end position="2260"/>
    </location>
</feature>
<evidence type="ECO:0000256" key="7">
    <source>
        <dbReference type="SAM" id="Coils"/>
    </source>
</evidence>
<dbReference type="Pfam" id="PF12359">
    <property type="entry name" value="DUF3645"/>
    <property type="match status" value="1"/>
</dbReference>
<evidence type="ECO:0000256" key="1">
    <source>
        <dbReference type="ARBA" id="ARBA00000707"/>
    </source>
</evidence>
<dbReference type="Pfam" id="PF20255">
    <property type="entry name" value="DUF6606"/>
    <property type="match status" value="1"/>
</dbReference>
<reference evidence="11" key="1">
    <citation type="submission" date="2020-01" db="EMBL/GenBank/DDBJ databases">
        <authorList>
            <consortium name="DOE Joint Genome Institute"/>
            <person name="Haridas S."/>
            <person name="Albert R."/>
            <person name="Binder M."/>
            <person name="Bloem J."/>
            <person name="Labutti K."/>
            <person name="Salamov A."/>
            <person name="Andreopoulos B."/>
            <person name="Baker S.E."/>
            <person name="Barry K."/>
            <person name="Bills G."/>
            <person name="Bluhm B.H."/>
            <person name="Cannon C."/>
            <person name="Castanera R."/>
            <person name="Culley D.E."/>
            <person name="Daum C."/>
            <person name="Ezra D."/>
            <person name="Gonzalez J.B."/>
            <person name="Henrissat B."/>
            <person name="Kuo A."/>
            <person name="Liang C."/>
            <person name="Lipzen A."/>
            <person name="Lutzoni F."/>
            <person name="Magnuson J."/>
            <person name="Mondo S."/>
            <person name="Nolan M."/>
            <person name="Ohm R."/>
            <person name="Pangilinan J."/>
            <person name="Park H.-J."/>
            <person name="Ramirez L."/>
            <person name="Alfaro M."/>
            <person name="Sun H."/>
            <person name="Tritt A."/>
            <person name="Yoshinaga Y."/>
            <person name="Zwiers L.-H."/>
            <person name="Turgeon B.G."/>
            <person name="Goodwin S.B."/>
            <person name="Spatafora J.W."/>
            <person name="Crous P.W."/>
            <person name="Grigoriev I.V."/>
        </authorList>
    </citation>
    <scope>NUCLEOTIDE SEQUENCE</scope>
    <source>
        <strain evidence="11">IPT5</strain>
    </source>
</reference>
<evidence type="ECO:0000259" key="9">
    <source>
        <dbReference type="Pfam" id="PF12359"/>
    </source>
</evidence>
<dbReference type="Proteomes" id="UP000799423">
    <property type="component" value="Unassembled WGS sequence"/>
</dbReference>
<keyword evidence="7" id="KW-0175">Coiled coil</keyword>
<dbReference type="GO" id="GO:0004843">
    <property type="term" value="F:cysteine-type deubiquitinase activity"/>
    <property type="evidence" value="ECO:0007669"/>
    <property type="project" value="UniProtKB-EC"/>
</dbReference>
<evidence type="ECO:0000256" key="3">
    <source>
        <dbReference type="ARBA" id="ARBA00022670"/>
    </source>
</evidence>
<sequence>MAPSAGAIAYIYHHVVLPPKLPQEDDHDPAHERELIELVKHALLDLKNNVVAKQQATVQSAIATIENLLHGRDVFGHISAVALESLLSQCARGNLEGMIPLEVKEQNAGVLVSRCTDGVVFDFFELSPTNASAMQAGRLIRSFPGYASRISKDKLAEPTFCKTLASTIATMTTQAAPNVRPQVRKNNVKETESRDTNVPVLITEFVMSFVTAHGQTTEVEHISKHTREDVLWSNCLHPWRRSPLWLLLRVTLQLFFTRKHALTLTKNDGDLYKVFMVFMLTRVLDLVMNSSNDLDSEIVHITSAKLHRRLRKLELSKQTSSLRPEWADKITNNIISAHSVIEKSWLDLTAEPHANIDTAILKRLRPEDDLDMTLPVLDAFLSEAAGRKRAVATAEFTPSSTYPQFEASQLPNASFGTGDHKIYCLAALEVWVQKHLHTWTQQHIQDTESCGKLRQLTEAYHSNACVVYAEKPISMSVMYLTILELWVACDTSACSIHPLLLEFDPELDLVELQCLTLPLKSHLERLHGVEVHVSSRRTAAKKSQPSLYRNFGNPSSFAVRYFDGDDQQQATLARIESEATQKRNEKRQELAKLKTQYKSLMDAYNTGVCENETYVYNRRFGYTSTRHARYCSRCARKTKADGLNIQIYEWPVSSVLAVAKATIFELQIPRAFADWRDISAYIITTVLGFKVKNPSRPDYTFTLNMHNGLSSLLSAQYHERRIIPLSTIKPHTVTHRKRKNAVHLLKDHDVCLSNALQFELHDKTLGITPKSAPNCTEEVAQKCTYRLPHRSKALERFAYKPPSSQDGLQPNEVIASLSDAPLYLSIDEYKALTSIPLGRQLTYLNIVTQLAIPAVDFTKAESQCFILQATQQAGESNGHIERVTHSILTEATFALAMLQQLVVALERVTENWESWRAVATFSLLAKRVLSLTQSSDVRTQAFEYLSCLRRACMKWILRLKERASSSTEEDQRNELHSRATEIALVCTDTYDVADTEVDTILQQKSAISTLLRCSITIQESHGTAQSDHSGLHKSSLQAWKAMMYRMFPRLQSHIQFDSTGLNDAVLTNWAAFQPASAAHWTSLAKPQEHWLCIKSGTLPVHFNLVTAELLVNGLPLARLPEEFMHHSMYSTLFSTSTLEVVPTDEPGLKFGAKAPHHGYNLHFGMKDNDMLVVSIKNSSRWDLLPPRLFKGRLPDKFVNYVHWYDHSNDIVEFRPQDAPWFSEEDLWRLQHNISTNTWRLVKAAKILVNMTSASARSFSSIFRALEVIEHIHVTFDTVTRVVDLELPRLQLSFFLGPRETQIQSRQYRGMVIDPEQSIGTLVGLDSKLVLKNQSGRVIVIPVPVKFNKTTVQYRRATESQHTRVSISRSAATKVYAYAIDEDLGRIVDTGDIESKLFLSLLHALTSHCLPDILTKLTGAESSLSILRSAAIRSFDVLADAHVELLRLIGLLSASREFYPRHLRVMQQVKWDAALPSLSQHSYFRTAVDSIFDLALETSFFHPNNPVYDLVATAQKAISSNAHLENRETIRTAIFRVSGFGAEDYTTRRDSVYNARDRNPAGSRTSRVHQTVAMMLRHPATLLYAIPDLKKSLLDAHFHHNTISGVDTSYELSRLRYDSKWLGDCSVHLVKHWCSLHQYLPIASRSINQYDISIWLATMSYAETADMSTIQALFAFYRLPDLATVQPPSVPKFELSRGNIWNSNEILAIAKIAFKPFDSSTEANLPKQNSETEQEHDDRIRSTFTNRQMVAIQDFNVSLKQQWPIRRPSAPHSQTVSEYINVGSAMKSVTSKFEAWHDNREFHRYLQDLGDTIARQAWVGVPSPRYILSSPESSIRLSDESRNFGSGDIFAKDPPELLGHTCAIRAPPREPNMLVKECATSEQNPSFREPLEELCHDLEKYAQSKCEKNYVFDLRASCVALDRHSNDKRVQASLIPGFKDLLVSYLQDCESHLNDLNNALLESATQDNIISRAQHSLRVSPQFWISQLHRNRFYILSESWKDMVIAYGLAITNLHRAQRLLALVDKPIELIEELHHVGHSNWILREYPETLLLEAESGIMVRKEQEYIASQMRSAGDYNFVCQLLMGGGKSTTIVPMLSTHFSDKTKLVRVIVAKPQSKQMLQMLISKLGGLLNRRIFHMPFSRNLKMTLANATAIRKLYSECIASQGVLLVLPEQILSFRLMTIECVLTDQTQIAHSLLSTQKFFEDTSRDIIDESDENFSVKFELIYTEGAQQSIEFAPERWLIIQEIIGLVPRYATKVHKDFPDAVDIQGNGDGIFPRIRLLRKDAADQLLGHLATHIVKYGIAGLPCRSQSPDMRKAIRVYITKMELDASEIAAVEKSRFWTDSTKAPLLLVRGLLAGGVLRFVLSTKRWRINYGRDVSRVPATNLAVPYRSKDTPSPRSEFAHSDVVILLTLLSYYYGGLSNEELFDTFAHLLSSDQANIHYDEFVSTASSSLPTAFRQLSGLSIRDRHQCIMEIFPALRHSKNAIDYFLSYLIFPKQLKQFPSKLSNSSWDLGMKKTHPVTGFSGTNDTLHLLPLDVKHLDLPSQSHTNAQVLAYLLQQETSVELLPPRRDLGTNDGEHLLRFVEKLTFDTRVVLDCGASIMEQNNKQVAETWLAMRDSDIQAVVFFQEEELSVLDRTGRMESLQTSPFAKSLEVCIVYLDEAHTRGTDLKLPRDYRAAVTLGSRLTKDQLSQACMRLRKLGHGQSVTFIVPEEISTRIRELTSKSSDEAIQVKDVLCWSVSETWQDLKRSLPLWAVQGNRFENQRDLVNGVGTTKDQAQAFLEPEAQDLESRYKPKTKDDDATNQINGWDLSNSNITQIVSRCRDFEAMGFNSAALSEEQERELAPEIEEERQIERPARMSAEKNTLHSDLQRLVRTGDLVRSSEAYGPAFQTLRSTSAARLFELSGFPSDLLVTKDFARTVKIPHGSTRYVSDSYQRSVQFVLSVPSHSSPGTIQNLIVISPFEANVLLPTIRASKKVTLHLFAPRSNASFESLDRLMLYNIGHIFNPGCVSRSLTMQLNIFAGSLYLRSFSEYSELCDYLGLLRTNARADQQVWADGFIDPPCGLWKLKKSPVPFLRAFLMRIRREGEGVEKTHLGKILSGIRLEEDDFEEH</sequence>
<evidence type="ECO:0000259" key="8">
    <source>
        <dbReference type="Pfam" id="PF12340"/>
    </source>
</evidence>
<evidence type="ECO:0000256" key="6">
    <source>
        <dbReference type="ARBA" id="ARBA00022807"/>
    </source>
</evidence>
<dbReference type="InterPro" id="IPR051346">
    <property type="entry name" value="OTU_Deubiquitinase"/>
</dbReference>
<keyword evidence="4" id="KW-0833">Ubl conjugation pathway</keyword>
<evidence type="ECO:0000313" key="11">
    <source>
        <dbReference type="EMBL" id="KAF2856141.1"/>
    </source>
</evidence>
<dbReference type="InterPro" id="IPR022099">
    <property type="entry name" value="DUF3638"/>
</dbReference>
<keyword evidence="6" id="KW-0788">Thiol protease</keyword>
<dbReference type="EMBL" id="MU006289">
    <property type="protein sequence ID" value="KAF2856141.1"/>
    <property type="molecule type" value="Genomic_DNA"/>
</dbReference>
<dbReference type="EC" id="3.4.19.12" evidence="2"/>